<proteinExistence type="predicted"/>
<dbReference type="EMBL" id="JAEPWM010000004">
    <property type="protein sequence ID" value="MBK6006873.1"/>
    <property type="molecule type" value="Genomic_DNA"/>
</dbReference>
<organism evidence="2 3">
    <name type="scientific">Ramlibacter ginsenosidimutans</name>
    <dbReference type="NCBI Taxonomy" id="502333"/>
    <lineage>
        <taxon>Bacteria</taxon>
        <taxon>Pseudomonadati</taxon>
        <taxon>Pseudomonadota</taxon>
        <taxon>Betaproteobacteria</taxon>
        <taxon>Burkholderiales</taxon>
        <taxon>Comamonadaceae</taxon>
        <taxon>Ramlibacter</taxon>
    </lineage>
</organism>
<evidence type="ECO:0000313" key="2">
    <source>
        <dbReference type="EMBL" id="MBK6006873.1"/>
    </source>
</evidence>
<dbReference type="AlphaFoldDB" id="A0A934WMV1"/>
<name>A0A934WMV1_9BURK</name>
<reference evidence="2" key="2">
    <citation type="submission" date="2021-01" db="EMBL/GenBank/DDBJ databases">
        <authorList>
            <person name="Kang M."/>
        </authorList>
    </citation>
    <scope>NUCLEOTIDE SEQUENCE</scope>
    <source>
        <strain evidence="2">KACC 17527</strain>
    </source>
</reference>
<feature type="region of interest" description="Disordered" evidence="1">
    <location>
        <begin position="158"/>
        <end position="213"/>
    </location>
</feature>
<feature type="compositionally biased region" description="Polar residues" evidence="1">
    <location>
        <begin position="262"/>
        <end position="272"/>
    </location>
</feature>
<evidence type="ECO:0000313" key="3">
    <source>
        <dbReference type="Proteomes" id="UP000630528"/>
    </source>
</evidence>
<dbReference type="RefSeq" id="WP_201171191.1">
    <property type="nucleotide sequence ID" value="NZ_JAEPWM010000004.1"/>
</dbReference>
<accession>A0A934WMV1</accession>
<dbReference type="Proteomes" id="UP000630528">
    <property type="component" value="Unassembled WGS sequence"/>
</dbReference>
<gene>
    <name evidence="2" type="ORF">JJB11_12300</name>
</gene>
<sequence length="587" mass="62110">MDWFGFLDALFSGGGGGGGFTSSGGGPTLNQGFAPVAGWMVAQAFGNAGPVGQYMGMLYGSPGTGIPSVDWGSDEGDFTQAQVFIADDYSASPQGANTEPTQLQPFGARALDALDRGDPGSGKAEGPVDIVNVFGSPPDRPSSRDWFETYLSTSPKGTFAGPEIQIPWPDPPPVQRPRPRRPSASKSLLIDPLPAAPEQPRPERDVADSGPYFDVDVTPSTVPYSHRGIPWMSDSYAPEQLLPWGSWQQPETAPAPRLEQGATGSLENTPTVQEERSFWSRGGTGLAAGAVTGAVGLAIVFWWNPVGWVAGASAALAIAGGLAATTASTVELAASYGGATSSRQDEEMNRAVSATLGYSSVGGVLGGVAGTVLAENAQEGYEAGAMWGGLAEAATSLPAALRAVPELWNAALPWGKSLLLTPFWFFMSSGGGGGSTRSLARAFAAQGRIASRIRTVEYLGVTPLVEREADWARFQVFATRTRNESVFRITYANGEQRIVLADRFTQGSRTILEAKYGDMGQMWNPTREAHIIGQANAYLEITALTDGRVGYLVSTERGASRLAQRFGREFPAQMASGQLWVDWVPWP</sequence>
<feature type="region of interest" description="Disordered" evidence="1">
    <location>
        <begin position="248"/>
        <end position="273"/>
    </location>
</feature>
<comment type="caution">
    <text evidence="2">The sequence shown here is derived from an EMBL/GenBank/DDBJ whole genome shotgun (WGS) entry which is preliminary data.</text>
</comment>
<keyword evidence="3" id="KW-1185">Reference proteome</keyword>
<protein>
    <submittedName>
        <fullName evidence="2">Uncharacterized protein</fullName>
    </submittedName>
</protein>
<evidence type="ECO:0000256" key="1">
    <source>
        <dbReference type="SAM" id="MobiDB-lite"/>
    </source>
</evidence>
<reference evidence="2" key="1">
    <citation type="journal article" date="2012" name="J. Microbiol. Biotechnol.">
        <title>Ramlibacter ginsenosidimutans sp. nov., with ginsenoside-converting activity.</title>
        <authorList>
            <person name="Wang L."/>
            <person name="An D.S."/>
            <person name="Kim S.G."/>
            <person name="Jin F.X."/>
            <person name="Kim S.C."/>
            <person name="Lee S.T."/>
            <person name="Im W.T."/>
        </authorList>
    </citation>
    <scope>NUCLEOTIDE SEQUENCE</scope>
    <source>
        <strain evidence="2">KACC 17527</strain>
    </source>
</reference>